<keyword evidence="2" id="KW-0479">Metal-binding</keyword>
<dbReference type="InterPro" id="IPR002464">
    <property type="entry name" value="DNA/RNA_helicase_DEAH_CS"/>
</dbReference>
<accession>A0A4Y8WNH5</accession>
<dbReference type="Gene3D" id="1.10.10.10">
    <property type="entry name" value="Winged helix-like DNA-binding domain superfamily/Winged helix DNA-binding domain"/>
    <property type="match status" value="1"/>
</dbReference>
<keyword evidence="6" id="KW-0067">ATP-binding</keyword>
<dbReference type="InterPro" id="IPR036388">
    <property type="entry name" value="WH-like_DNA-bd_sf"/>
</dbReference>
<reference evidence="13 14" key="1">
    <citation type="submission" date="2019-03" db="EMBL/GenBank/DDBJ databases">
        <title>Porphyromonas levii Isolated from the Uterus of Dairy Cows.</title>
        <authorList>
            <person name="Francis A.M."/>
        </authorList>
    </citation>
    <scope>NUCLEOTIDE SEQUENCE [LARGE SCALE GENOMIC DNA]</scope>
    <source>
        <strain evidence="13 14">AF5678</strain>
    </source>
</reference>
<dbReference type="GO" id="GO:0009378">
    <property type="term" value="F:four-way junction helicase activity"/>
    <property type="evidence" value="ECO:0007669"/>
    <property type="project" value="TreeGrafter"/>
</dbReference>
<evidence type="ECO:0000256" key="7">
    <source>
        <dbReference type="ARBA" id="ARBA00023125"/>
    </source>
</evidence>
<protein>
    <recommendedName>
        <fullName evidence="11">ATP-dependent DNA helicase RecQ</fullName>
        <ecNumber evidence="10">5.6.2.4</ecNumber>
    </recommendedName>
    <alternativeName>
        <fullName evidence="12">DNA 3'-5' helicase RecQ</fullName>
    </alternativeName>
</protein>
<evidence type="ECO:0000256" key="4">
    <source>
        <dbReference type="ARBA" id="ARBA00022801"/>
    </source>
</evidence>
<gene>
    <name evidence="13" type="ORF">E4P47_07425</name>
</gene>
<dbReference type="InterPro" id="IPR027417">
    <property type="entry name" value="P-loop_NTPase"/>
</dbReference>
<dbReference type="InterPro" id="IPR032284">
    <property type="entry name" value="RecQ_Zn-bd"/>
</dbReference>
<dbReference type="EMBL" id="SPNC01000120">
    <property type="protein sequence ID" value="TFH94453.1"/>
    <property type="molecule type" value="Genomic_DNA"/>
</dbReference>
<dbReference type="PANTHER" id="PTHR13710">
    <property type="entry name" value="DNA HELICASE RECQ FAMILY MEMBER"/>
    <property type="match status" value="1"/>
</dbReference>
<dbReference type="NCBIfam" id="TIGR00614">
    <property type="entry name" value="recQ_fam"/>
    <property type="match status" value="1"/>
</dbReference>
<name>A0A4Y8WNH5_9PORP</name>
<dbReference type="CDD" id="cd17920">
    <property type="entry name" value="DEXHc_RecQ"/>
    <property type="match status" value="1"/>
</dbReference>
<keyword evidence="5 13" id="KW-0347">Helicase</keyword>
<dbReference type="GO" id="GO:0003677">
    <property type="term" value="F:DNA binding"/>
    <property type="evidence" value="ECO:0007669"/>
    <property type="project" value="UniProtKB-KW"/>
</dbReference>
<evidence type="ECO:0000256" key="8">
    <source>
        <dbReference type="ARBA" id="ARBA00023235"/>
    </source>
</evidence>
<comment type="similarity">
    <text evidence="1">Belongs to the helicase family. RecQ subfamily.</text>
</comment>
<sequence length="650" mass="74796">MRPLRTSNATPEEVLKEYWGYEHFRPMQAEVIGSILEGHDTLALMPTGGGKSMTFQVPAMLCEGVTIVISPLVALMKDQVDNLRKHNIRAGYLHSGLRRGEMLAIMDNCTYGYYKILYVSPERLSNQLFLNRIGSLDISFVVVDEAHCISQWGYDFRPDYLRISEFRHRIPEVPLLALTATATSQVVEDIQMRLEFREGSKLFKKSFARKNLSYVVRETYDKPRELVHILGNVEGSALVYVRSRKKTKQISDLLREFGMSSDYFHAGLPTEVKAQKQNAWQAGQTRIMVCTNAFGMGINKEDVRIVIHPMAPPAPEFYYQEAGRAGRDNKRAFAVVLYTPSEDERLLYGMLERAFPPEEVVLQVYDTLGTYFQLGEESGEGALYEFDLFDFCKRYRVPSHVVTASLSILQLSGYMEYLEDHEMASRLMITTDRNSLYTLFTDQEEVYDDVLEYLMRKYPGLFTEYAFIDEQQICNALGLRREGLVQVLTNLRRWHVIDYIPGKRSNYICYLRQRIPAKRLRIPAGIYRNRYQMARKRVDAMIEYMATQADCRAKHLVGYFDEPDPLPCGYCDLCLKKQPPGLSHRKIDQVEEYLHEHQTTTIGEVATALSFSEELVRQAMDYLISEHHRLLLSGDAILYGAATGSEYHPL</sequence>
<dbReference type="GO" id="GO:0043138">
    <property type="term" value="F:3'-5' DNA helicase activity"/>
    <property type="evidence" value="ECO:0007669"/>
    <property type="project" value="UniProtKB-EC"/>
</dbReference>
<dbReference type="GO" id="GO:0006281">
    <property type="term" value="P:DNA repair"/>
    <property type="evidence" value="ECO:0007669"/>
    <property type="project" value="TreeGrafter"/>
</dbReference>
<evidence type="ECO:0000256" key="6">
    <source>
        <dbReference type="ARBA" id="ARBA00022840"/>
    </source>
</evidence>
<dbReference type="AlphaFoldDB" id="A0A4Y8WNH5"/>
<dbReference type="InterPro" id="IPR001650">
    <property type="entry name" value="Helicase_C-like"/>
</dbReference>
<dbReference type="PROSITE" id="PS51192">
    <property type="entry name" value="HELICASE_ATP_BIND_1"/>
    <property type="match status" value="1"/>
</dbReference>
<dbReference type="STRING" id="1122973.GCA_000379925_01837"/>
<dbReference type="InterPro" id="IPR004589">
    <property type="entry name" value="DNA_helicase_ATP-dep_RecQ"/>
</dbReference>
<evidence type="ECO:0000256" key="2">
    <source>
        <dbReference type="ARBA" id="ARBA00022723"/>
    </source>
</evidence>
<dbReference type="GO" id="GO:0043590">
    <property type="term" value="C:bacterial nucleoid"/>
    <property type="evidence" value="ECO:0007669"/>
    <property type="project" value="TreeGrafter"/>
</dbReference>
<dbReference type="SUPFAM" id="SSF52540">
    <property type="entry name" value="P-loop containing nucleoside triphosphate hydrolases"/>
    <property type="match status" value="1"/>
</dbReference>
<keyword evidence="7" id="KW-0238">DNA-binding</keyword>
<dbReference type="Pfam" id="PF00271">
    <property type="entry name" value="Helicase_C"/>
    <property type="match status" value="1"/>
</dbReference>
<dbReference type="RefSeq" id="WP_134849967.1">
    <property type="nucleotide sequence ID" value="NZ_CP197400.1"/>
</dbReference>
<dbReference type="InterPro" id="IPR011545">
    <property type="entry name" value="DEAD/DEAH_box_helicase_dom"/>
</dbReference>
<dbReference type="SMART" id="SM00487">
    <property type="entry name" value="DEXDc"/>
    <property type="match status" value="1"/>
</dbReference>
<evidence type="ECO:0000256" key="12">
    <source>
        <dbReference type="ARBA" id="ARBA00044550"/>
    </source>
</evidence>
<dbReference type="Gene3D" id="3.40.50.300">
    <property type="entry name" value="P-loop containing nucleotide triphosphate hydrolases"/>
    <property type="match status" value="2"/>
</dbReference>
<dbReference type="FunFam" id="3.40.50.300:FF:001389">
    <property type="entry name" value="ATP-dependent DNA helicase RecQ"/>
    <property type="match status" value="1"/>
</dbReference>
<evidence type="ECO:0000256" key="1">
    <source>
        <dbReference type="ARBA" id="ARBA00005446"/>
    </source>
</evidence>
<dbReference type="EC" id="5.6.2.4" evidence="10"/>
<dbReference type="GO" id="GO:0046872">
    <property type="term" value="F:metal ion binding"/>
    <property type="evidence" value="ECO:0007669"/>
    <property type="project" value="UniProtKB-KW"/>
</dbReference>
<keyword evidence="4" id="KW-0378">Hydrolase</keyword>
<keyword evidence="3" id="KW-0547">Nucleotide-binding</keyword>
<dbReference type="PROSITE" id="PS51194">
    <property type="entry name" value="HELICASE_CTER"/>
    <property type="match status" value="1"/>
</dbReference>
<evidence type="ECO:0000256" key="9">
    <source>
        <dbReference type="ARBA" id="ARBA00034617"/>
    </source>
</evidence>
<evidence type="ECO:0000256" key="11">
    <source>
        <dbReference type="ARBA" id="ARBA00044535"/>
    </source>
</evidence>
<dbReference type="Pfam" id="PF00270">
    <property type="entry name" value="DEAD"/>
    <property type="match status" value="1"/>
</dbReference>
<dbReference type="GO" id="GO:0005737">
    <property type="term" value="C:cytoplasm"/>
    <property type="evidence" value="ECO:0007669"/>
    <property type="project" value="TreeGrafter"/>
</dbReference>
<dbReference type="PANTHER" id="PTHR13710:SF105">
    <property type="entry name" value="ATP-DEPENDENT DNA HELICASE Q1"/>
    <property type="match status" value="1"/>
</dbReference>
<proteinExistence type="inferred from homology"/>
<dbReference type="GO" id="GO:0016787">
    <property type="term" value="F:hydrolase activity"/>
    <property type="evidence" value="ECO:0007669"/>
    <property type="project" value="UniProtKB-KW"/>
</dbReference>
<evidence type="ECO:0000313" key="13">
    <source>
        <dbReference type="EMBL" id="TFH94453.1"/>
    </source>
</evidence>
<dbReference type="GO" id="GO:0030894">
    <property type="term" value="C:replisome"/>
    <property type="evidence" value="ECO:0007669"/>
    <property type="project" value="TreeGrafter"/>
</dbReference>
<dbReference type="GO" id="GO:0005524">
    <property type="term" value="F:ATP binding"/>
    <property type="evidence" value="ECO:0007669"/>
    <property type="project" value="UniProtKB-KW"/>
</dbReference>
<dbReference type="InterPro" id="IPR014001">
    <property type="entry name" value="Helicase_ATP-bd"/>
</dbReference>
<evidence type="ECO:0000256" key="5">
    <source>
        <dbReference type="ARBA" id="ARBA00022806"/>
    </source>
</evidence>
<evidence type="ECO:0000313" key="14">
    <source>
        <dbReference type="Proteomes" id="UP000297225"/>
    </source>
</evidence>
<dbReference type="OrthoDB" id="9763310at2"/>
<keyword evidence="14" id="KW-1185">Reference proteome</keyword>
<keyword evidence="8" id="KW-0413">Isomerase</keyword>
<dbReference type="SMART" id="SM00490">
    <property type="entry name" value="HELICc"/>
    <property type="match status" value="1"/>
</dbReference>
<comment type="catalytic activity">
    <reaction evidence="9">
        <text>Couples ATP hydrolysis with the unwinding of duplex DNA by translocating in the 3'-5' direction.</text>
        <dbReference type="EC" id="5.6.2.4"/>
    </reaction>
</comment>
<dbReference type="Proteomes" id="UP000297225">
    <property type="component" value="Unassembled WGS sequence"/>
</dbReference>
<organism evidence="13 14">
    <name type="scientific">Porphyromonas levii</name>
    <dbReference type="NCBI Taxonomy" id="28114"/>
    <lineage>
        <taxon>Bacteria</taxon>
        <taxon>Pseudomonadati</taxon>
        <taxon>Bacteroidota</taxon>
        <taxon>Bacteroidia</taxon>
        <taxon>Bacteroidales</taxon>
        <taxon>Porphyromonadaceae</taxon>
        <taxon>Porphyromonas</taxon>
    </lineage>
</organism>
<comment type="caution">
    <text evidence="13">The sequence shown here is derived from an EMBL/GenBank/DDBJ whole genome shotgun (WGS) entry which is preliminary data.</text>
</comment>
<dbReference type="GO" id="GO:0006310">
    <property type="term" value="P:DNA recombination"/>
    <property type="evidence" value="ECO:0007669"/>
    <property type="project" value="InterPro"/>
</dbReference>
<dbReference type="PROSITE" id="PS00690">
    <property type="entry name" value="DEAH_ATP_HELICASE"/>
    <property type="match status" value="1"/>
</dbReference>
<evidence type="ECO:0000256" key="3">
    <source>
        <dbReference type="ARBA" id="ARBA00022741"/>
    </source>
</evidence>
<evidence type="ECO:0000256" key="10">
    <source>
        <dbReference type="ARBA" id="ARBA00034808"/>
    </source>
</evidence>
<dbReference type="Pfam" id="PF16124">
    <property type="entry name" value="RecQ_Zn_bind"/>
    <property type="match status" value="1"/>
</dbReference>